<reference evidence="3 4" key="1">
    <citation type="submission" date="2016-04" db="EMBL/GenBank/DDBJ databases">
        <title>Complete genome sequence of natural rubber-degrading, novel Gram-negative bacterium, Rhizobacter gummiphilus strain NS21.</title>
        <authorList>
            <person name="Tabata M."/>
            <person name="Kasai D."/>
            <person name="Fukuda M."/>
        </authorList>
    </citation>
    <scope>NUCLEOTIDE SEQUENCE [LARGE SCALE GENOMIC DNA]</scope>
    <source>
        <strain evidence="3 4">NS21</strain>
    </source>
</reference>
<evidence type="ECO:0000256" key="2">
    <source>
        <dbReference type="ARBA" id="ARBA00022737"/>
    </source>
</evidence>
<dbReference type="KEGG" id="rgu:A4W93_18575"/>
<dbReference type="EMBL" id="CP015118">
    <property type="protein sequence ID" value="ARN21737.1"/>
    <property type="molecule type" value="Genomic_DNA"/>
</dbReference>
<dbReference type="GO" id="GO:0005524">
    <property type="term" value="F:ATP binding"/>
    <property type="evidence" value="ECO:0007669"/>
    <property type="project" value="UniProtKB-UniRule"/>
</dbReference>
<sequence>MRLRAGELLGSTRLDLRGCSLAELPPEVLTLAGTLEVLDLTGNQLSSLPPALAQLTKLHTLFASNNRFTVLPPVLGQLPVLDTLGFKANRIAEVPAESLSPSLRWLILTDNRIPAMPSTLTACPRMQKLMLAGNRLSRLPEGMDRLQRLELLRLSANRFERVGDALPGELLSLPRLAWLAHAGNPFSEAREHTLAEAPAIPWSELQMQDVLGEGASGHIHAARWVPAGAPAQDVAVKLFKGAVTSDGLPECEMAATLAAGRHPDLVGALGVLEGHPSGTHGLVLPRLASHWKPLAGPPSMATCTRDVYADGLRLPASHADALARAATAALDHLHARGLTHGDLYAHNLLVDGCGRGLVSDFGAASFLPGEDPERAEALKRVDRRALQVLLDELSGLREPRSMA</sequence>
<dbReference type="SMART" id="SM00220">
    <property type="entry name" value="S_TKc"/>
    <property type="match status" value="1"/>
</dbReference>
<gene>
    <name evidence="3" type="ORF">A4W93_18575</name>
</gene>
<dbReference type="STRING" id="946333.A4W93_18575"/>
<dbReference type="AlphaFoldDB" id="A0A1W6LC18"/>
<dbReference type="InterPro" id="IPR000719">
    <property type="entry name" value="Prot_kinase_dom"/>
</dbReference>
<dbReference type="Gene3D" id="1.10.510.10">
    <property type="entry name" value="Transferase(Phosphotransferase) domain 1"/>
    <property type="match status" value="1"/>
</dbReference>
<evidence type="ECO:0000313" key="4">
    <source>
        <dbReference type="Proteomes" id="UP000193427"/>
    </source>
</evidence>
<keyword evidence="1" id="KW-0433">Leucine-rich repeat</keyword>
<keyword evidence="4" id="KW-1185">Reference proteome</keyword>
<dbReference type="PANTHER" id="PTHR48051">
    <property type="match status" value="1"/>
</dbReference>
<dbReference type="SUPFAM" id="SSF52058">
    <property type="entry name" value="L domain-like"/>
    <property type="match status" value="1"/>
</dbReference>
<proteinExistence type="predicted"/>
<dbReference type="InterPro" id="IPR003591">
    <property type="entry name" value="Leu-rich_rpt_typical-subtyp"/>
</dbReference>
<dbReference type="Gene3D" id="3.30.200.20">
    <property type="entry name" value="Phosphorylase Kinase, domain 1"/>
    <property type="match status" value="1"/>
</dbReference>
<dbReference type="PROSITE" id="PS51450">
    <property type="entry name" value="LRR"/>
    <property type="match status" value="1"/>
</dbReference>
<dbReference type="InterPro" id="IPR011009">
    <property type="entry name" value="Kinase-like_dom_sf"/>
</dbReference>
<dbReference type="Pfam" id="PF07714">
    <property type="entry name" value="PK_Tyr_Ser-Thr"/>
    <property type="match status" value="1"/>
</dbReference>
<dbReference type="PANTHER" id="PTHR48051:SF1">
    <property type="entry name" value="RAS SUPPRESSOR PROTEIN 1"/>
    <property type="match status" value="1"/>
</dbReference>
<dbReference type="PROSITE" id="PS00107">
    <property type="entry name" value="PROTEIN_KINASE_ATP"/>
    <property type="match status" value="1"/>
</dbReference>
<dbReference type="PROSITE" id="PS50011">
    <property type="entry name" value="PROTEIN_KINASE_DOM"/>
    <property type="match status" value="1"/>
</dbReference>
<dbReference type="SMART" id="SM00369">
    <property type="entry name" value="LRR_TYP"/>
    <property type="match status" value="6"/>
</dbReference>
<dbReference type="InterPro" id="IPR050216">
    <property type="entry name" value="LRR_domain-containing"/>
</dbReference>
<evidence type="ECO:0000313" key="3">
    <source>
        <dbReference type="EMBL" id="ARN21737.1"/>
    </source>
</evidence>
<dbReference type="SUPFAM" id="SSF56112">
    <property type="entry name" value="Protein kinase-like (PK-like)"/>
    <property type="match status" value="1"/>
</dbReference>
<name>A0A1W6LC18_9BURK</name>
<dbReference type="GO" id="GO:0004672">
    <property type="term" value="F:protein kinase activity"/>
    <property type="evidence" value="ECO:0007669"/>
    <property type="project" value="InterPro"/>
</dbReference>
<protein>
    <submittedName>
        <fullName evidence="3">Uncharacterized protein</fullName>
    </submittedName>
</protein>
<dbReference type="InterPro" id="IPR017441">
    <property type="entry name" value="Protein_kinase_ATP_BS"/>
</dbReference>
<dbReference type="Gene3D" id="3.80.10.10">
    <property type="entry name" value="Ribonuclease Inhibitor"/>
    <property type="match status" value="2"/>
</dbReference>
<dbReference type="InterPro" id="IPR032675">
    <property type="entry name" value="LRR_dom_sf"/>
</dbReference>
<dbReference type="InterPro" id="IPR001245">
    <property type="entry name" value="Ser-Thr/Tyr_kinase_cat_dom"/>
</dbReference>
<keyword evidence="2" id="KW-0677">Repeat</keyword>
<dbReference type="Proteomes" id="UP000193427">
    <property type="component" value="Chromosome"/>
</dbReference>
<dbReference type="InterPro" id="IPR001611">
    <property type="entry name" value="Leu-rich_rpt"/>
</dbReference>
<evidence type="ECO:0000256" key="1">
    <source>
        <dbReference type="ARBA" id="ARBA00022614"/>
    </source>
</evidence>
<dbReference type="Pfam" id="PF13855">
    <property type="entry name" value="LRR_8"/>
    <property type="match status" value="2"/>
</dbReference>
<organism evidence="3 4">
    <name type="scientific">Piscinibacter gummiphilus</name>
    <dbReference type="NCBI Taxonomy" id="946333"/>
    <lineage>
        <taxon>Bacteria</taxon>
        <taxon>Pseudomonadati</taxon>
        <taxon>Pseudomonadota</taxon>
        <taxon>Betaproteobacteria</taxon>
        <taxon>Burkholderiales</taxon>
        <taxon>Sphaerotilaceae</taxon>
        <taxon>Piscinibacter</taxon>
    </lineage>
</organism>
<accession>A0A1W6LC18</accession>
<dbReference type="GO" id="GO:0005737">
    <property type="term" value="C:cytoplasm"/>
    <property type="evidence" value="ECO:0007669"/>
    <property type="project" value="TreeGrafter"/>
</dbReference>
<dbReference type="RefSeq" id="WP_170109023.1">
    <property type="nucleotide sequence ID" value="NZ_BSPR01000011.1"/>
</dbReference>